<accession>A0A1E8Q3M9</accession>
<gene>
    <name evidence="5" type="ORF">BEL07_16720</name>
</gene>
<feature type="domain" description="MaoC-like" evidence="3">
    <location>
        <begin position="162"/>
        <end position="262"/>
    </location>
</feature>
<evidence type="ECO:0000313" key="5">
    <source>
        <dbReference type="EMBL" id="OFJ52620.1"/>
    </source>
</evidence>
<dbReference type="RefSeq" id="WP_070354246.1">
    <property type="nucleotide sequence ID" value="NZ_CP043474.1"/>
</dbReference>
<organism evidence="5 6">
    <name type="scientific">Mycolicibacterium grossiae</name>
    <dbReference type="NCBI Taxonomy" id="1552759"/>
    <lineage>
        <taxon>Bacteria</taxon>
        <taxon>Bacillati</taxon>
        <taxon>Actinomycetota</taxon>
        <taxon>Actinomycetes</taxon>
        <taxon>Mycobacteriales</taxon>
        <taxon>Mycobacteriaceae</taxon>
        <taxon>Mycolicibacterium</taxon>
    </lineage>
</organism>
<dbReference type="GO" id="GO:0004300">
    <property type="term" value="F:enoyl-CoA hydratase activity"/>
    <property type="evidence" value="ECO:0007669"/>
    <property type="project" value="TreeGrafter"/>
</dbReference>
<dbReference type="GO" id="GO:0003857">
    <property type="term" value="F:(3S)-3-hydroxyacyl-CoA dehydrogenase (NAD+) activity"/>
    <property type="evidence" value="ECO:0007669"/>
    <property type="project" value="TreeGrafter"/>
</dbReference>
<proteinExistence type="inferred from homology"/>
<keyword evidence="6" id="KW-1185">Reference proteome</keyword>
<dbReference type="AlphaFoldDB" id="A0A1E8Q3M9"/>
<dbReference type="CDD" id="cd03448">
    <property type="entry name" value="HDE_HSD"/>
    <property type="match status" value="1"/>
</dbReference>
<reference evidence="5 6" key="1">
    <citation type="submission" date="2016-09" db="EMBL/GenBank/DDBJ databases">
        <title>genome sequence of Mycobacterium sp. 739 SCH.</title>
        <authorList>
            <person name="Greninger A.L."/>
            <person name="Qin X."/>
            <person name="Jerome K."/>
            <person name="Vora S."/>
            <person name="Quinn K."/>
        </authorList>
    </citation>
    <scope>NUCLEOTIDE SEQUENCE [LARGE SCALE GENOMIC DNA]</scope>
    <source>
        <strain evidence="5 6">SCH</strain>
    </source>
</reference>
<comment type="similarity">
    <text evidence="1">Belongs to the enoyl-CoA hydratase/isomerase family.</text>
</comment>
<dbReference type="GO" id="GO:0006635">
    <property type="term" value="P:fatty acid beta-oxidation"/>
    <property type="evidence" value="ECO:0007669"/>
    <property type="project" value="TreeGrafter"/>
</dbReference>
<dbReference type="InterPro" id="IPR029069">
    <property type="entry name" value="HotDog_dom_sf"/>
</dbReference>
<dbReference type="Pfam" id="PF01575">
    <property type="entry name" value="MaoC_dehydratas"/>
    <property type="match status" value="1"/>
</dbReference>
<sequence length="289" mass="30613">MPIDLAVALGAELPPVEFSWSSSDVQLYHLGLGAGTDPLDPRELRYLTDGTPQVLPTFANVAQSFHMTEAPTVRFPGIDIELSRVLHASEAVTVPGPIPPSGTGVAVTRFTDIWDKGKAAVIWSETAVTAPDGTPLWTQRRSIFARGEGGFGGERGPSTSAEPPQREPDHVLTVPVSPQQALLYRMCGDRNPLHSDPEFASAAGFPKPILHGLCTYGMTAKALTDLLLDGDATRVGGYGARFAGVVFPGETLRVSVWAGEGEGPAYRAVVTVPEREDAVALSGVEFTPA</sequence>
<evidence type="ECO:0000256" key="1">
    <source>
        <dbReference type="ARBA" id="ARBA00005254"/>
    </source>
</evidence>
<dbReference type="EMBL" id="MCHX01000037">
    <property type="protein sequence ID" value="OFJ52620.1"/>
    <property type="molecule type" value="Genomic_DNA"/>
</dbReference>
<dbReference type="GO" id="GO:0044594">
    <property type="term" value="F:17-beta-hydroxysteroid dehydrogenase (NAD+) activity"/>
    <property type="evidence" value="ECO:0007669"/>
    <property type="project" value="TreeGrafter"/>
</dbReference>
<dbReference type="Gene3D" id="3.10.129.10">
    <property type="entry name" value="Hotdog Thioesterase"/>
    <property type="match status" value="1"/>
</dbReference>
<evidence type="ECO:0000313" key="6">
    <source>
        <dbReference type="Proteomes" id="UP000178953"/>
    </source>
</evidence>
<evidence type="ECO:0000256" key="2">
    <source>
        <dbReference type="SAM" id="MobiDB-lite"/>
    </source>
</evidence>
<dbReference type="Proteomes" id="UP000178953">
    <property type="component" value="Unassembled WGS sequence"/>
</dbReference>
<feature type="region of interest" description="Disordered" evidence="2">
    <location>
        <begin position="147"/>
        <end position="171"/>
    </location>
</feature>
<dbReference type="SUPFAM" id="SSF54637">
    <property type="entry name" value="Thioesterase/thiol ester dehydrase-isomerase"/>
    <property type="match status" value="2"/>
</dbReference>
<feature type="domain" description="Peroxisomal multifunctional enzyme type 2-like N-terminal" evidence="4">
    <location>
        <begin position="18"/>
        <end position="147"/>
    </location>
</feature>
<dbReference type="OrthoDB" id="5522043at2"/>
<dbReference type="InterPro" id="IPR002539">
    <property type="entry name" value="MaoC-like_dom"/>
</dbReference>
<dbReference type="PANTHER" id="PTHR13078">
    <property type="entry name" value="PEROXISOMAL MULTIFUNCTIONAL ENZYME TYPE 2-RELATED"/>
    <property type="match status" value="1"/>
</dbReference>
<evidence type="ECO:0000259" key="3">
    <source>
        <dbReference type="Pfam" id="PF01575"/>
    </source>
</evidence>
<name>A0A1E8Q3M9_9MYCO</name>
<dbReference type="PANTHER" id="PTHR13078:SF59">
    <property type="entry name" value="ENOYL-COA HYDRATASE CHSH3"/>
    <property type="match status" value="1"/>
</dbReference>
<dbReference type="Pfam" id="PF22622">
    <property type="entry name" value="MFE-2_hydrat-2_N"/>
    <property type="match status" value="1"/>
</dbReference>
<dbReference type="InterPro" id="IPR054357">
    <property type="entry name" value="MFE-2_N"/>
</dbReference>
<comment type="caution">
    <text evidence="5">The sequence shown here is derived from an EMBL/GenBank/DDBJ whole genome shotgun (WGS) entry which is preliminary data.</text>
</comment>
<evidence type="ECO:0000259" key="4">
    <source>
        <dbReference type="Pfam" id="PF22622"/>
    </source>
</evidence>
<protein>
    <submittedName>
        <fullName evidence="5">3-alpha,7-alpha, 12-alpha-trihydroxy-5-beta-cholest-24-enoyl-CoA hydratase</fullName>
    </submittedName>
</protein>